<feature type="transmembrane region" description="Helical" evidence="1">
    <location>
        <begin position="37"/>
        <end position="60"/>
    </location>
</feature>
<keyword evidence="1" id="KW-1133">Transmembrane helix</keyword>
<evidence type="ECO:0008006" key="3">
    <source>
        <dbReference type="Google" id="ProtNLM"/>
    </source>
</evidence>
<proteinExistence type="predicted"/>
<keyword evidence="1" id="KW-0812">Transmembrane</keyword>
<dbReference type="EMBL" id="LAZR01001497">
    <property type="protein sequence ID" value="KKN43661.1"/>
    <property type="molecule type" value="Genomic_DNA"/>
</dbReference>
<name>A0A0F9T3P8_9ZZZZ</name>
<organism evidence="2">
    <name type="scientific">marine sediment metagenome</name>
    <dbReference type="NCBI Taxonomy" id="412755"/>
    <lineage>
        <taxon>unclassified sequences</taxon>
        <taxon>metagenomes</taxon>
        <taxon>ecological metagenomes</taxon>
    </lineage>
</organism>
<evidence type="ECO:0000256" key="1">
    <source>
        <dbReference type="SAM" id="Phobius"/>
    </source>
</evidence>
<protein>
    <recommendedName>
        <fullName evidence="3">Cobalamin ABC transporter</fullName>
    </recommendedName>
</protein>
<evidence type="ECO:0000313" key="2">
    <source>
        <dbReference type="EMBL" id="KKN43661.1"/>
    </source>
</evidence>
<comment type="caution">
    <text evidence="2">The sequence shown here is derived from an EMBL/GenBank/DDBJ whole genome shotgun (WGS) entry which is preliminary data.</text>
</comment>
<feature type="transmembrane region" description="Helical" evidence="1">
    <location>
        <begin position="109"/>
        <end position="129"/>
    </location>
</feature>
<sequence>MPTLSKRYQFIIGFILIAIMAITRGHHFATLSHLPSATLALFFLAGLYLSGKWMFVVLLAEAALLDYLSMTFAGGSTFCASPAYALLLPAYGMLYLAGQWYKQRYQYTWSTLLPLTASLIVATAISKVFSSGGFYLFSGRYTDQTWVEFGERFIKYYPSSLSSLAFYIAIAMICHVLVVSLANTSTKQSGQHS</sequence>
<accession>A0A0F9T3P8</accession>
<keyword evidence="1" id="KW-0472">Membrane</keyword>
<dbReference type="AlphaFoldDB" id="A0A0F9T3P8"/>
<feature type="transmembrane region" description="Helical" evidence="1">
    <location>
        <begin position="6"/>
        <end position="25"/>
    </location>
</feature>
<gene>
    <name evidence="2" type="ORF">LCGC14_0700940</name>
</gene>
<reference evidence="2" key="1">
    <citation type="journal article" date="2015" name="Nature">
        <title>Complex archaea that bridge the gap between prokaryotes and eukaryotes.</title>
        <authorList>
            <person name="Spang A."/>
            <person name="Saw J.H."/>
            <person name="Jorgensen S.L."/>
            <person name="Zaremba-Niedzwiedzka K."/>
            <person name="Martijn J."/>
            <person name="Lind A.E."/>
            <person name="van Eijk R."/>
            <person name="Schleper C."/>
            <person name="Guy L."/>
            <person name="Ettema T.J."/>
        </authorList>
    </citation>
    <scope>NUCLEOTIDE SEQUENCE</scope>
</reference>
<feature type="transmembrane region" description="Helical" evidence="1">
    <location>
        <begin position="72"/>
        <end position="97"/>
    </location>
</feature>
<feature type="transmembrane region" description="Helical" evidence="1">
    <location>
        <begin position="164"/>
        <end position="183"/>
    </location>
</feature>